<reference evidence="1 2" key="1">
    <citation type="journal article" date="2017" name="G3 (Bethesda)">
        <title>The Physical Genome Mapping of Anopheles albimanus Corrected Scaffold Misassemblies and Identified Interarm Rearrangements in Genus Anopheles.</title>
        <authorList>
            <person name="Artemov G.N."/>
            <person name="Peery A.N."/>
            <person name="Jiang X."/>
            <person name="Tu Z."/>
            <person name="Stegniy V.N."/>
            <person name="Sharakhova M.V."/>
            <person name="Sharakhov I.V."/>
        </authorList>
    </citation>
    <scope>NUCLEOTIDE SEQUENCE [LARGE SCALE GENOMIC DNA]</scope>
    <source>
        <strain evidence="1 2">ALBI9_A</strain>
    </source>
</reference>
<dbReference type="EnsemblMetazoa" id="AALB014977-RA">
    <property type="protein sequence ID" value="AALB014977-PA"/>
    <property type="gene ID" value="AALB014977"/>
</dbReference>
<reference evidence="1" key="2">
    <citation type="submission" date="2022-08" db="UniProtKB">
        <authorList>
            <consortium name="EnsemblMetazoa"/>
        </authorList>
    </citation>
    <scope>IDENTIFICATION</scope>
    <source>
        <strain evidence="1">STECLA/ALBI9_A</strain>
    </source>
</reference>
<dbReference type="Proteomes" id="UP000069272">
    <property type="component" value="Chromosome 3R"/>
</dbReference>
<name>A0A182FZG2_ANOAL</name>
<evidence type="ECO:0000313" key="1">
    <source>
        <dbReference type="EnsemblMetazoa" id="AALB014977-PA"/>
    </source>
</evidence>
<evidence type="ECO:0000313" key="2">
    <source>
        <dbReference type="Proteomes" id="UP000069272"/>
    </source>
</evidence>
<proteinExistence type="predicted"/>
<keyword evidence="2" id="KW-1185">Reference proteome</keyword>
<dbReference type="VEuPathDB" id="VectorBase:AALB014977"/>
<sequence length="24" mass="2801">MESLSYAFFVRSPADVELYPLLPR</sequence>
<organism evidence="1 2">
    <name type="scientific">Anopheles albimanus</name>
    <name type="common">New world malaria mosquito</name>
    <dbReference type="NCBI Taxonomy" id="7167"/>
    <lineage>
        <taxon>Eukaryota</taxon>
        <taxon>Metazoa</taxon>
        <taxon>Ecdysozoa</taxon>
        <taxon>Arthropoda</taxon>
        <taxon>Hexapoda</taxon>
        <taxon>Insecta</taxon>
        <taxon>Pterygota</taxon>
        <taxon>Neoptera</taxon>
        <taxon>Endopterygota</taxon>
        <taxon>Diptera</taxon>
        <taxon>Nematocera</taxon>
        <taxon>Culicoidea</taxon>
        <taxon>Culicidae</taxon>
        <taxon>Anophelinae</taxon>
        <taxon>Anopheles</taxon>
    </lineage>
</organism>
<accession>A0A182FZG2</accession>
<protein>
    <submittedName>
        <fullName evidence="1">Uncharacterized protein</fullName>
    </submittedName>
</protein>
<dbReference type="AlphaFoldDB" id="A0A182FZG2"/>